<organism evidence="2">
    <name type="scientific">Tolypothrix bouteillei VB521301</name>
    <dbReference type="NCBI Taxonomy" id="1479485"/>
    <lineage>
        <taxon>Bacteria</taxon>
        <taxon>Bacillati</taxon>
        <taxon>Cyanobacteriota</taxon>
        <taxon>Cyanophyceae</taxon>
        <taxon>Nostocales</taxon>
        <taxon>Tolypothrichaceae</taxon>
        <taxon>Tolypothrix</taxon>
    </lineage>
</organism>
<reference evidence="2" key="1">
    <citation type="journal article" date="2015" name="Genome Announc.">
        <title>Draft Genome Sequence of Tolypothrix boutellei Strain VB521301.</title>
        <authorList>
            <person name="Chandrababunaidu M.M."/>
            <person name="Singh D."/>
            <person name="Sen D."/>
            <person name="Bhan S."/>
            <person name="Das S."/>
            <person name="Gupta A."/>
            <person name="Adhikary S.P."/>
            <person name="Tripathy S."/>
        </authorList>
    </citation>
    <scope>NUCLEOTIDE SEQUENCE</scope>
    <source>
        <strain evidence="2">VB521301</strain>
    </source>
</reference>
<evidence type="ECO:0000313" key="2">
    <source>
        <dbReference type="EMBL" id="KIE13046.1"/>
    </source>
</evidence>
<sequence length="295" mass="33323">MHRRQLIYNIFLFIASCTTTKNYNSSSKDSTVTLPKTLRFTVTDDKTLEEIERSFGSFKIALEQVLETKIEFVAVKNYIAAATALQSDRVDLILIGPSEYVIIRARTQAIPLTAITRPNYHSLILVSRKSGIKSLAQLKGKKIALGDLGAAGSYLSPLKMLIDAGLNPKSDVEIVNLEETERFLTLKKGEVYASAFSNNTYEREVVEKKAESEFLIVAQSPPLPNDVFILNSKFDRAIVEHIKSRMIENQDKLIQALILGRKNKKYKKSQLVSVNDSDYNMIREVYRAIGQDMFF</sequence>
<dbReference type="EMBL" id="JHEG02000019">
    <property type="protein sequence ID" value="KIE13046.1"/>
    <property type="molecule type" value="Genomic_DNA"/>
</dbReference>
<evidence type="ECO:0000313" key="3">
    <source>
        <dbReference type="Proteomes" id="UP000029738"/>
    </source>
</evidence>
<dbReference type="RefSeq" id="WP_038071832.1">
    <property type="nucleotide sequence ID" value="NZ_JHEG04000001.1"/>
</dbReference>
<comment type="caution">
    <text evidence="2">The sequence shown here is derived from an EMBL/GenBank/DDBJ whole genome shotgun (WGS) entry which is preliminary data.</text>
</comment>
<evidence type="ECO:0000313" key="1">
    <source>
        <dbReference type="EMBL" id="KAF3888005.1"/>
    </source>
</evidence>
<dbReference type="STRING" id="1479485.DA73_0206370"/>
<gene>
    <name evidence="2" type="ORF">DA73_0206370</name>
    <name evidence="1" type="ORF">DA73_0400022820</name>
</gene>
<dbReference type="Pfam" id="PF12974">
    <property type="entry name" value="Phosphonate-bd"/>
    <property type="match status" value="1"/>
</dbReference>
<name>A0A0C1NJR8_9CYAN</name>
<dbReference type="PANTHER" id="PTHR35841:SF1">
    <property type="entry name" value="PHOSPHONATES-BINDING PERIPLASMIC PROTEIN"/>
    <property type="match status" value="1"/>
</dbReference>
<dbReference type="PANTHER" id="PTHR35841">
    <property type="entry name" value="PHOSPHONATES-BINDING PERIPLASMIC PROTEIN"/>
    <property type="match status" value="1"/>
</dbReference>
<proteinExistence type="predicted"/>
<dbReference type="OrthoDB" id="9776786at2"/>
<dbReference type="EMBL" id="JHEG04000001">
    <property type="protein sequence ID" value="KAF3888005.1"/>
    <property type="molecule type" value="Genomic_DNA"/>
</dbReference>
<accession>A0A0C1NJR8</accession>
<keyword evidence="3" id="KW-1185">Reference proteome</keyword>
<protein>
    <submittedName>
        <fullName evidence="1">PhnD/SsuA/transferrin family substrate-binding protein</fullName>
    </submittedName>
    <submittedName>
        <fullName evidence="2">Phosphonate ABC transporter substrate-binding protein</fullName>
    </submittedName>
</protein>
<dbReference type="Gene3D" id="3.40.190.10">
    <property type="entry name" value="Periplasmic binding protein-like II"/>
    <property type="match status" value="2"/>
</dbReference>
<dbReference type="Proteomes" id="UP000029738">
    <property type="component" value="Unassembled WGS sequence"/>
</dbReference>
<dbReference type="SUPFAM" id="SSF53850">
    <property type="entry name" value="Periplasmic binding protein-like II"/>
    <property type="match status" value="1"/>
</dbReference>
<dbReference type="PROSITE" id="PS51257">
    <property type="entry name" value="PROKAR_LIPOPROTEIN"/>
    <property type="match status" value="1"/>
</dbReference>
<dbReference type="AlphaFoldDB" id="A0A0C1NJR8"/>
<reference evidence="1" key="2">
    <citation type="submission" date="2019-11" db="EMBL/GenBank/DDBJ databases">
        <title>Improved Assembly of Tolypothrix boutellei genome.</title>
        <authorList>
            <person name="Sarangi A.N."/>
            <person name="Mukherjee M."/>
            <person name="Ghosh S."/>
            <person name="Singh D."/>
            <person name="Das A."/>
            <person name="Kant S."/>
            <person name="Prusty A."/>
            <person name="Tripathy S."/>
        </authorList>
    </citation>
    <scope>NUCLEOTIDE SEQUENCE</scope>
    <source>
        <strain evidence="1">VB521301</strain>
    </source>
</reference>